<dbReference type="AlphaFoldDB" id="A0A4D4M0G3"/>
<keyword evidence="1" id="KW-0472">Membrane</keyword>
<evidence type="ECO:0000256" key="1">
    <source>
        <dbReference type="SAM" id="Phobius"/>
    </source>
</evidence>
<reference evidence="2 3" key="1">
    <citation type="submission" date="2019-04" db="EMBL/GenBank/DDBJ databases">
        <title>Draft genome sequences of Streptomyces avermitilis NBRC 14893.</title>
        <authorList>
            <person name="Komaki H."/>
            <person name="Tamura T."/>
            <person name="Hosoyama A."/>
        </authorList>
    </citation>
    <scope>NUCLEOTIDE SEQUENCE [LARGE SCALE GENOMIC DNA]</scope>
    <source>
        <strain evidence="2 3">NBRC 14893</strain>
    </source>
</reference>
<dbReference type="EMBL" id="BJHX01000001">
    <property type="protein sequence ID" value="GDY64567.1"/>
    <property type="molecule type" value="Genomic_DNA"/>
</dbReference>
<name>A0A4D4M0G3_STRAX</name>
<keyword evidence="1" id="KW-0812">Transmembrane</keyword>
<dbReference type="Proteomes" id="UP000302139">
    <property type="component" value="Unassembled WGS sequence"/>
</dbReference>
<gene>
    <name evidence="2" type="ORF">SAV14893_039600</name>
</gene>
<comment type="caution">
    <text evidence="2">The sequence shown here is derived from an EMBL/GenBank/DDBJ whole genome shotgun (WGS) entry which is preliminary data.</text>
</comment>
<organism evidence="2 3">
    <name type="scientific">Streptomyces avermitilis</name>
    <dbReference type="NCBI Taxonomy" id="33903"/>
    <lineage>
        <taxon>Bacteria</taxon>
        <taxon>Bacillati</taxon>
        <taxon>Actinomycetota</taxon>
        <taxon>Actinomycetes</taxon>
        <taxon>Kitasatosporales</taxon>
        <taxon>Streptomycetaceae</taxon>
        <taxon>Streptomyces</taxon>
    </lineage>
</organism>
<accession>A0A4D4M0G3</accession>
<sequence length="127" mass="12101">MVAPAVLAAASKAAKVAKKAKQAGRAAAGPGGGKGGDDGKKKNGLKLWLILGSGGGLAAGAAVFLVLLLIGSMVGGVGNGAVAAACGDYADNAEAGNTGDAAATNPIMPAGKVYMPSETARNEIPRG</sequence>
<keyword evidence="1" id="KW-1133">Transmembrane helix</keyword>
<feature type="transmembrane region" description="Helical" evidence="1">
    <location>
        <begin position="47"/>
        <end position="70"/>
    </location>
</feature>
<evidence type="ECO:0000313" key="3">
    <source>
        <dbReference type="Proteomes" id="UP000302139"/>
    </source>
</evidence>
<evidence type="ECO:0000313" key="2">
    <source>
        <dbReference type="EMBL" id="GDY64567.1"/>
    </source>
</evidence>
<proteinExistence type="predicted"/>
<protein>
    <submittedName>
        <fullName evidence="2">Uncharacterized protein</fullName>
    </submittedName>
</protein>